<reference evidence="3 4" key="1">
    <citation type="submission" date="2024-01" db="EMBL/GenBank/DDBJ databases">
        <title>Genome assemblies of Stephania.</title>
        <authorList>
            <person name="Yang L."/>
        </authorList>
    </citation>
    <scope>NUCLEOTIDE SEQUENCE [LARGE SCALE GENOMIC DNA]</scope>
    <source>
        <strain evidence="3">YNDBR</strain>
        <tissue evidence="3">Leaf</tissue>
    </source>
</reference>
<dbReference type="Proteomes" id="UP001420932">
    <property type="component" value="Unassembled WGS sequence"/>
</dbReference>
<name>A0AAP0ISF1_9MAGN</name>
<keyword evidence="4" id="KW-1185">Reference proteome</keyword>
<evidence type="ECO:0000259" key="2">
    <source>
        <dbReference type="Pfam" id="PF25474"/>
    </source>
</evidence>
<feature type="domain" description="TmcB/TmcC TPR repeats" evidence="2">
    <location>
        <begin position="160"/>
        <end position="203"/>
    </location>
</feature>
<feature type="compositionally biased region" description="Gly residues" evidence="1">
    <location>
        <begin position="129"/>
        <end position="155"/>
    </location>
</feature>
<sequence length="282" mass="30813">MRIVAPIRTGSTPVHYPVHSVSPRLLFTDHQTLTGILFHGHRRGGDAAPQPLHLEVRGRRSFLRRAMSETDVIRSAAKVESMRRRSFPARIAEEAGSSVMVKRNLLDCGSEAEILVGGGAVEVENEFSGGGMGKGRRTGGGSGLNGGGGGGGAGGADQRRIGEYYREMLKANPGNPLLLRNYGKFLHEVDKDVKSAEECYERAILESPNDGEVLSLYARLIWETWRDEARAEAYFDRAVQASPEDCYVLGAYAKFLWDAEDEEEEESQEKNNALASALVGAF</sequence>
<dbReference type="AlphaFoldDB" id="A0AAP0ISF1"/>
<dbReference type="Pfam" id="PF25474">
    <property type="entry name" value="TPR_TmcB"/>
    <property type="match status" value="1"/>
</dbReference>
<evidence type="ECO:0000256" key="1">
    <source>
        <dbReference type="SAM" id="MobiDB-lite"/>
    </source>
</evidence>
<dbReference type="PANTHER" id="PTHR26312">
    <property type="entry name" value="TETRATRICOPEPTIDE REPEAT PROTEIN 5"/>
    <property type="match status" value="1"/>
</dbReference>
<dbReference type="SUPFAM" id="SSF48452">
    <property type="entry name" value="TPR-like"/>
    <property type="match status" value="1"/>
</dbReference>
<organism evidence="3 4">
    <name type="scientific">Stephania yunnanensis</name>
    <dbReference type="NCBI Taxonomy" id="152371"/>
    <lineage>
        <taxon>Eukaryota</taxon>
        <taxon>Viridiplantae</taxon>
        <taxon>Streptophyta</taxon>
        <taxon>Embryophyta</taxon>
        <taxon>Tracheophyta</taxon>
        <taxon>Spermatophyta</taxon>
        <taxon>Magnoliopsida</taxon>
        <taxon>Ranunculales</taxon>
        <taxon>Menispermaceae</taxon>
        <taxon>Menispermoideae</taxon>
        <taxon>Cissampelideae</taxon>
        <taxon>Stephania</taxon>
    </lineage>
</organism>
<evidence type="ECO:0000313" key="3">
    <source>
        <dbReference type="EMBL" id="KAK9120560.1"/>
    </source>
</evidence>
<dbReference type="InterPro" id="IPR057352">
    <property type="entry name" value="TPR_TmcB/C"/>
</dbReference>
<dbReference type="InterPro" id="IPR011990">
    <property type="entry name" value="TPR-like_helical_dom_sf"/>
</dbReference>
<dbReference type="Gene3D" id="1.25.40.10">
    <property type="entry name" value="Tetratricopeptide repeat domain"/>
    <property type="match status" value="1"/>
</dbReference>
<accession>A0AAP0ISF1</accession>
<protein>
    <recommendedName>
        <fullName evidence="2">TmcB/TmcC TPR repeats domain-containing protein</fullName>
    </recommendedName>
</protein>
<feature type="region of interest" description="Disordered" evidence="1">
    <location>
        <begin position="129"/>
        <end position="156"/>
    </location>
</feature>
<dbReference type="EMBL" id="JBBNAF010000008">
    <property type="protein sequence ID" value="KAK9120560.1"/>
    <property type="molecule type" value="Genomic_DNA"/>
</dbReference>
<dbReference type="PANTHER" id="PTHR26312:SF123">
    <property type="entry name" value="TETRATRICOPEPTIDE REPEAT (TPR)-LIKE SUPERFAMILY PROTEIN"/>
    <property type="match status" value="1"/>
</dbReference>
<evidence type="ECO:0000313" key="4">
    <source>
        <dbReference type="Proteomes" id="UP001420932"/>
    </source>
</evidence>
<comment type="caution">
    <text evidence="3">The sequence shown here is derived from an EMBL/GenBank/DDBJ whole genome shotgun (WGS) entry which is preliminary data.</text>
</comment>
<gene>
    <name evidence="3" type="ORF">Syun_018177</name>
</gene>
<proteinExistence type="predicted"/>